<dbReference type="PRINTS" id="PR00722">
    <property type="entry name" value="CHYMOTRYPSIN"/>
</dbReference>
<dbReference type="PANTHER" id="PTHR24276">
    <property type="entry name" value="POLYSERASE-RELATED"/>
    <property type="match status" value="1"/>
</dbReference>
<reference evidence="5" key="1">
    <citation type="journal article" date="2019" name="Int. J. Syst. Evol. Microbiol.">
        <title>The Global Catalogue of Microorganisms (GCM) 10K type strain sequencing project: providing services to taxonomists for standard genome sequencing and annotation.</title>
        <authorList>
            <consortium name="The Broad Institute Genomics Platform"/>
            <consortium name="The Broad Institute Genome Sequencing Center for Infectious Disease"/>
            <person name="Wu L."/>
            <person name="Ma J."/>
        </authorList>
    </citation>
    <scope>NUCLEOTIDE SEQUENCE [LARGE SCALE GENOMIC DNA]</scope>
    <source>
        <strain evidence="5">CCUG 54518</strain>
    </source>
</reference>
<evidence type="ECO:0000256" key="2">
    <source>
        <dbReference type="ARBA" id="ARBA00023157"/>
    </source>
</evidence>
<dbReference type="RefSeq" id="WP_374641800.1">
    <property type="nucleotide sequence ID" value="NZ_JBHTBX010000008.1"/>
</dbReference>
<feature type="domain" description="Peptidase S1" evidence="3">
    <location>
        <begin position="47"/>
        <end position="257"/>
    </location>
</feature>
<accession>A0ABW2RBL9</accession>
<proteinExistence type="inferred from homology"/>
<dbReference type="SUPFAM" id="SSF50494">
    <property type="entry name" value="Trypsin-like serine proteases"/>
    <property type="match status" value="1"/>
</dbReference>
<dbReference type="InterPro" id="IPR018114">
    <property type="entry name" value="TRYPSIN_HIS"/>
</dbReference>
<dbReference type="EMBL" id="JBHTBX010000008">
    <property type="protein sequence ID" value="MFC7435374.1"/>
    <property type="molecule type" value="Genomic_DNA"/>
</dbReference>
<dbReference type="InterPro" id="IPR001254">
    <property type="entry name" value="Trypsin_dom"/>
</dbReference>
<comment type="caution">
    <text evidence="4">The sequence shown here is derived from an EMBL/GenBank/DDBJ whole genome shotgun (WGS) entry which is preliminary data.</text>
</comment>
<dbReference type="Proteomes" id="UP001596495">
    <property type="component" value="Unassembled WGS sequence"/>
</dbReference>
<comment type="similarity">
    <text evidence="1">Belongs to the peptidase S1 family.</text>
</comment>
<organism evidence="4 5">
    <name type="scientific">Hydrogenophaga bisanensis</name>
    <dbReference type="NCBI Taxonomy" id="439611"/>
    <lineage>
        <taxon>Bacteria</taxon>
        <taxon>Pseudomonadati</taxon>
        <taxon>Pseudomonadota</taxon>
        <taxon>Betaproteobacteria</taxon>
        <taxon>Burkholderiales</taxon>
        <taxon>Comamonadaceae</taxon>
        <taxon>Hydrogenophaga</taxon>
    </lineage>
</organism>
<gene>
    <name evidence="4" type="ORF">ACFQNJ_12750</name>
</gene>
<dbReference type="InterPro" id="IPR050430">
    <property type="entry name" value="Peptidase_S1"/>
</dbReference>
<evidence type="ECO:0000256" key="1">
    <source>
        <dbReference type="ARBA" id="ARBA00007664"/>
    </source>
</evidence>
<dbReference type="PROSITE" id="PS00134">
    <property type="entry name" value="TRYPSIN_HIS"/>
    <property type="match status" value="1"/>
</dbReference>
<dbReference type="PROSITE" id="PS50240">
    <property type="entry name" value="TRYPSIN_DOM"/>
    <property type="match status" value="1"/>
</dbReference>
<dbReference type="SMART" id="SM00020">
    <property type="entry name" value="Tryp_SPc"/>
    <property type="match status" value="1"/>
</dbReference>
<keyword evidence="2" id="KW-1015">Disulfide bond</keyword>
<protein>
    <submittedName>
        <fullName evidence="4">S1 family peptidase</fullName>
    </submittedName>
</protein>
<evidence type="ECO:0000313" key="4">
    <source>
        <dbReference type="EMBL" id="MFC7435374.1"/>
    </source>
</evidence>
<dbReference type="PROSITE" id="PS51257">
    <property type="entry name" value="PROKAR_LIPOPROTEIN"/>
    <property type="match status" value="1"/>
</dbReference>
<sequence length="262" mass="26570">MMWRRMGCMGAVLAALLGGCGGGGDDPEASITDPVQRCSSIGTQPLVANGTACVPSASTPVLLLLVVDRNGEVGSCSGVKVAPGRVLTAAHCVDASARAVVGVLWDGQGNATQVRAQSWVAHPAFSETPQYFVNDVAVVSFADPLPSPAVPVMLSQSSGKGQAILLSGWGAPDYVLSVGSALIDEVRDDYLRITYDGTLSNACPGDSGGPATRVIGGRQVVVGLVSAGTGGCNPGGRTFFSNLAKPQVSDFIRAQAAGAELL</sequence>
<dbReference type="InterPro" id="IPR009003">
    <property type="entry name" value="Peptidase_S1_PA"/>
</dbReference>
<dbReference type="InterPro" id="IPR001314">
    <property type="entry name" value="Peptidase_S1A"/>
</dbReference>
<name>A0ABW2RBL9_9BURK</name>
<evidence type="ECO:0000259" key="3">
    <source>
        <dbReference type="PROSITE" id="PS50240"/>
    </source>
</evidence>
<dbReference type="Pfam" id="PF00089">
    <property type="entry name" value="Trypsin"/>
    <property type="match status" value="1"/>
</dbReference>
<keyword evidence="5" id="KW-1185">Reference proteome</keyword>
<dbReference type="InterPro" id="IPR043504">
    <property type="entry name" value="Peptidase_S1_PA_chymotrypsin"/>
</dbReference>
<dbReference type="PANTHER" id="PTHR24276:SF98">
    <property type="entry name" value="FI18310P1-RELATED"/>
    <property type="match status" value="1"/>
</dbReference>
<dbReference type="Gene3D" id="2.40.10.10">
    <property type="entry name" value="Trypsin-like serine proteases"/>
    <property type="match status" value="1"/>
</dbReference>
<evidence type="ECO:0000313" key="5">
    <source>
        <dbReference type="Proteomes" id="UP001596495"/>
    </source>
</evidence>